<name>A0A841U4I8_9BACL</name>
<proteinExistence type="predicted"/>
<dbReference type="AlphaFoldDB" id="A0A841U4I8"/>
<evidence type="ECO:0008006" key="3">
    <source>
        <dbReference type="Google" id="ProtNLM"/>
    </source>
</evidence>
<gene>
    <name evidence="1" type="ORF">H7B90_15950</name>
</gene>
<evidence type="ECO:0000313" key="1">
    <source>
        <dbReference type="EMBL" id="MBB6692904.1"/>
    </source>
</evidence>
<accession>A0A841U4I8</accession>
<keyword evidence="2" id="KW-1185">Reference proteome</keyword>
<evidence type="ECO:0000313" key="2">
    <source>
        <dbReference type="Proteomes" id="UP000553776"/>
    </source>
</evidence>
<dbReference type="EMBL" id="JACJVR010000061">
    <property type="protein sequence ID" value="MBB6692904.1"/>
    <property type="molecule type" value="Genomic_DNA"/>
</dbReference>
<protein>
    <recommendedName>
        <fullName evidence="3">DUF3139 domain-containing protein</fullName>
    </recommendedName>
</protein>
<sequence length="97" mass="11036">MSKYKKAAGWTAAIVFALGLILQFPLVQRASARMTASVYAAMKHGELHLTYQSVEYSSSFGAYYVSFRDRDGRTAGFEVRSKRMPFFVAYDPYDTQR</sequence>
<dbReference type="Proteomes" id="UP000553776">
    <property type="component" value="Unassembled WGS sequence"/>
</dbReference>
<dbReference type="RefSeq" id="WP_185136891.1">
    <property type="nucleotide sequence ID" value="NZ_BORM01000034.1"/>
</dbReference>
<comment type="caution">
    <text evidence="1">The sequence shown here is derived from an EMBL/GenBank/DDBJ whole genome shotgun (WGS) entry which is preliminary data.</text>
</comment>
<reference evidence="1 2" key="1">
    <citation type="submission" date="2020-08" db="EMBL/GenBank/DDBJ databases">
        <title>Cohnella phylogeny.</title>
        <authorList>
            <person name="Dunlap C."/>
        </authorList>
    </citation>
    <scope>NUCLEOTIDE SEQUENCE [LARGE SCALE GENOMIC DNA]</scope>
    <source>
        <strain evidence="1 2">DSM 25239</strain>
    </source>
</reference>
<organism evidence="1 2">
    <name type="scientific">Cohnella xylanilytica</name>
    <dbReference type="NCBI Taxonomy" id="557555"/>
    <lineage>
        <taxon>Bacteria</taxon>
        <taxon>Bacillati</taxon>
        <taxon>Bacillota</taxon>
        <taxon>Bacilli</taxon>
        <taxon>Bacillales</taxon>
        <taxon>Paenibacillaceae</taxon>
        <taxon>Cohnella</taxon>
    </lineage>
</organism>